<dbReference type="PANTHER" id="PTHR30065:SF1">
    <property type="entry name" value="SURFACE PRESENTATION OF ANTIGENS PROTEIN SPAR"/>
    <property type="match status" value="1"/>
</dbReference>
<evidence type="ECO:0000256" key="10">
    <source>
        <dbReference type="RuleBase" id="RU362071"/>
    </source>
</evidence>
<evidence type="ECO:0000313" key="11">
    <source>
        <dbReference type="EMBL" id="WHY88412.1"/>
    </source>
</evidence>
<dbReference type="InterPro" id="IPR006303">
    <property type="entry name" value="FliR"/>
</dbReference>
<feature type="transmembrane region" description="Helical" evidence="10">
    <location>
        <begin position="178"/>
        <end position="201"/>
    </location>
</feature>
<dbReference type="InterPro" id="IPR002010">
    <property type="entry name" value="T3SS_IM_R"/>
</dbReference>
<evidence type="ECO:0000256" key="4">
    <source>
        <dbReference type="ARBA" id="ARBA00022475"/>
    </source>
</evidence>
<dbReference type="GO" id="GO:0005886">
    <property type="term" value="C:plasma membrane"/>
    <property type="evidence" value="ECO:0007669"/>
    <property type="project" value="UniProtKB-SubCell"/>
</dbReference>
<feature type="transmembrane region" description="Helical" evidence="10">
    <location>
        <begin position="221"/>
        <end position="239"/>
    </location>
</feature>
<keyword evidence="8 10" id="KW-0975">Bacterial flagellum</keyword>
<comment type="function">
    <text evidence="1 10">Role in flagellar biosynthesis.</text>
</comment>
<dbReference type="RefSeq" id="WP_066086254.1">
    <property type="nucleotide sequence ID" value="NZ_CP126114.1"/>
</dbReference>
<keyword evidence="11" id="KW-0969">Cilium</keyword>
<protein>
    <recommendedName>
        <fullName evidence="3 9">Flagellar biosynthetic protein FliR</fullName>
    </recommendedName>
</protein>
<dbReference type="GO" id="GO:0009425">
    <property type="term" value="C:bacterial-type flagellum basal body"/>
    <property type="evidence" value="ECO:0007669"/>
    <property type="project" value="UniProtKB-SubCell"/>
</dbReference>
<dbReference type="EMBL" id="CP126114">
    <property type="protein sequence ID" value="WHY88412.1"/>
    <property type="molecule type" value="Genomic_DNA"/>
</dbReference>
<keyword evidence="11" id="KW-0282">Flagellum</keyword>
<evidence type="ECO:0000256" key="5">
    <source>
        <dbReference type="ARBA" id="ARBA00022692"/>
    </source>
</evidence>
<sequence length="258" mass="28954">MMPNLDYIPLFLLVFVRLTSFFVSAPLWMERQIPAPFKWGSAFFISILVVGLMEVPQGLELNSNYLLLIMKEVIVGLSMGFFAAILFYAVELAGSFIDLQSGFAMASMFNPQSSIQEPITGRFYYILTIVFFLSINGHHILIQGVMASFQWIPIDSWLPSDASSNLVILALDSIKNMFWLAFLIAAPMLGSIFLVDIALGILAKTAPQMNLFVIGIPVKMMMHYIVIYITLPAFFYVLGRLVNVMVQSFEHILQILGS</sequence>
<reference evidence="11" key="1">
    <citation type="submission" date="2023-05" db="EMBL/GenBank/DDBJ databases">
        <title>Comparative genomics of Bacillaceae isolates and their secondary metabolite potential.</title>
        <authorList>
            <person name="Song L."/>
            <person name="Nielsen L.J."/>
            <person name="Mohite O."/>
            <person name="Xu X."/>
            <person name="Weber T."/>
            <person name="Kovacs A.T."/>
        </authorList>
    </citation>
    <scope>NUCLEOTIDE SEQUENCE</scope>
    <source>
        <strain evidence="11">XLM17</strain>
    </source>
</reference>
<gene>
    <name evidence="11" type="primary">fliR</name>
    <name evidence="11" type="ORF">QNH39_11480</name>
</gene>
<keyword evidence="4 10" id="KW-1003">Cell membrane</keyword>
<name>A0AA95MS45_9BACI</name>
<dbReference type="AlphaFoldDB" id="A0AA95MS45"/>
<dbReference type="PRINTS" id="PR00953">
    <property type="entry name" value="TYPE3IMRPROT"/>
</dbReference>
<proteinExistence type="inferred from homology"/>
<keyword evidence="7 10" id="KW-0472">Membrane</keyword>
<dbReference type="KEGG" id="nnv:QNH39_11480"/>
<evidence type="ECO:0000256" key="8">
    <source>
        <dbReference type="ARBA" id="ARBA00023143"/>
    </source>
</evidence>
<comment type="subcellular location">
    <subcellularLocation>
        <location evidence="10">Cell membrane</location>
        <topology evidence="10">Multi-pass membrane protein</topology>
    </subcellularLocation>
    <subcellularLocation>
        <location evidence="10">Bacterial flagellum basal body</location>
    </subcellularLocation>
</comment>
<dbReference type="Proteomes" id="UP001178288">
    <property type="component" value="Chromosome"/>
</dbReference>
<organism evidence="11 12">
    <name type="scientific">Neobacillus novalis</name>
    <dbReference type="NCBI Taxonomy" id="220687"/>
    <lineage>
        <taxon>Bacteria</taxon>
        <taxon>Bacillati</taxon>
        <taxon>Bacillota</taxon>
        <taxon>Bacilli</taxon>
        <taxon>Bacillales</taxon>
        <taxon>Bacillaceae</taxon>
        <taxon>Neobacillus</taxon>
    </lineage>
</organism>
<evidence type="ECO:0000256" key="9">
    <source>
        <dbReference type="NCBIfam" id="TIGR01400"/>
    </source>
</evidence>
<dbReference type="GO" id="GO:0006605">
    <property type="term" value="P:protein targeting"/>
    <property type="evidence" value="ECO:0007669"/>
    <property type="project" value="UniProtKB-UniRule"/>
</dbReference>
<evidence type="ECO:0000256" key="2">
    <source>
        <dbReference type="ARBA" id="ARBA00009772"/>
    </source>
</evidence>
<dbReference type="GO" id="GO:0044780">
    <property type="term" value="P:bacterial-type flagellum assembly"/>
    <property type="evidence" value="ECO:0007669"/>
    <property type="project" value="UniProtKB-UniRule"/>
</dbReference>
<dbReference type="NCBIfam" id="TIGR01400">
    <property type="entry name" value="fliR"/>
    <property type="match status" value="1"/>
</dbReference>
<evidence type="ECO:0000256" key="6">
    <source>
        <dbReference type="ARBA" id="ARBA00022989"/>
    </source>
</evidence>
<keyword evidence="6 10" id="KW-1133">Transmembrane helix</keyword>
<feature type="transmembrane region" description="Helical" evidence="10">
    <location>
        <begin position="35"/>
        <end position="53"/>
    </location>
</feature>
<dbReference type="PANTHER" id="PTHR30065">
    <property type="entry name" value="FLAGELLAR BIOSYNTHETIC PROTEIN FLIR"/>
    <property type="match status" value="1"/>
</dbReference>
<comment type="similarity">
    <text evidence="2 10">Belongs to the FliR/MopE/SpaR family.</text>
</comment>
<feature type="transmembrane region" description="Helical" evidence="10">
    <location>
        <begin position="123"/>
        <end position="142"/>
    </location>
</feature>
<keyword evidence="5 10" id="KW-0812">Transmembrane</keyword>
<evidence type="ECO:0000256" key="3">
    <source>
        <dbReference type="ARBA" id="ARBA00021717"/>
    </source>
</evidence>
<keyword evidence="12" id="KW-1185">Reference proteome</keyword>
<evidence type="ECO:0000256" key="7">
    <source>
        <dbReference type="ARBA" id="ARBA00023136"/>
    </source>
</evidence>
<keyword evidence="11" id="KW-0966">Cell projection</keyword>
<evidence type="ECO:0000313" key="12">
    <source>
        <dbReference type="Proteomes" id="UP001178288"/>
    </source>
</evidence>
<feature type="transmembrane region" description="Helical" evidence="10">
    <location>
        <begin position="65"/>
        <end position="90"/>
    </location>
</feature>
<evidence type="ECO:0000256" key="1">
    <source>
        <dbReference type="ARBA" id="ARBA00002578"/>
    </source>
</evidence>
<dbReference type="Pfam" id="PF01311">
    <property type="entry name" value="Bac_export_1"/>
    <property type="match status" value="1"/>
</dbReference>
<accession>A0AA95MS45</accession>
<feature type="transmembrane region" description="Helical" evidence="10">
    <location>
        <begin position="7"/>
        <end position="29"/>
    </location>
</feature>